<reference evidence="1" key="1">
    <citation type="journal article" date="2014" name="Front. Microbiol.">
        <title>High frequency of phylogenetically diverse reductive dehalogenase-homologous genes in deep subseafloor sedimentary metagenomes.</title>
        <authorList>
            <person name="Kawai M."/>
            <person name="Futagami T."/>
            <person name="Toyoda A."/>
            <person name="Takaki Y."/>
            <person name="Nishi S."/>
            <person name="Hori S."/>
            <person name="Arai W."/>
            <person name="Tsubouchi T."/>
            <person name="Morono Y."/>
            <person name="Uchiyama I."/>
            <person name="Ito T."/>
            <person name="Fujiyama A."/>
            <person name="Inagaki F."/>
            <person name="Takami H."/>
        </authorList>
    </citation>
    <scope>NUCLEOTIDE SEQUENCE</scope>
    <source>
        <strain evidence="1">Expedition CK06-06</strain>
    </source>
</reference>
<feature type="non-terminal residue" evidence="1">
    <location>
        <position position="1"/>
    </location>
</feature>
<protein>
    <submittedName>
        <fullName evidence="1">Uncharacterized protein</fullName>
    </submittedName>
</protein>
<gene>
    <name evidence="1" type="ORF">S01H1_20181</name>
</gene>
<feature type="non-terminal residue" evidence="1">
    <location>
        <position position="287"/>
    </location>
</feature>
<dbReference type="EMBL" id="BARS01011004">
    <property type="protein sequence ID" value="GAF98955.1"/>
    <property type="molecule type" value="Genomic_DNA"/>
</dbReference>
<sequence length="287" mass="29220">VSGKVSGVTAGTANTDAVNFQQLTSAVTGVLVYQGVWDASGTGGGSPDLTAGDRKVPGYYWIVNVDGQAAPNGTGTTPNEWATGDWCVFSDQDTDAWQKIDNTNILTGAGTGGTVSGWAGSGTSVTLGNTPLTFAGTVLTTGGDVNIGNSASLYLGDSGSATTGKVVFGAGNDLKIYHDGSNSYIDETGTGALYIQSNIVNLRSSTGEWFMEGIADGAVNLYHNNVKKFETTSSGVQIGTLTSGATAQLVVNHEGGSTAIASFKARTNRAQVSIADNDTTGYLVSEG</sequence>
<dbReference type="GO" id="GO:0019867">
    <property type="term" value="C:outer membrane"/>
    <property type="evidence" value="ECO:0007669"/>
    <property type="project" value="InterPro"/>
</dbReference>
<organism evidence="1">
    <name type="scientific">marine sediment metagenome</name>
    <dbReference type="NCBI Taxonomy" id="412755"/>
    <lineage>
        <taxon>unclassified sequences</taxon>
        <taxon>metagenomes</taxon>
        <taxon>ecological metagenomes</taxon>
    </lineage>
</organism>
<comment type="caution">
    <text evidence="1">The sequence shown here is derived from an EMBL/GenBank/DDBJ whole genome shotgun (WGS) entry which is preliminary data.</text>
</comment>
<name>X0VEM5_9ZZZZ</name>
<proteinExistence type="predicted"/>
<evidence type="ECO:0000313" key="1">
    <source>
        <dbReference type="EMBL" id="GAF98955.1"/>
    </source>
</evidence>
<accession>X0VEM5</accession>
<dbReference type="AlphaFoldDB" id="X0VEM5"/>